<dbReference type="RefSeq" id="WP_188701887.1">
    <property type="nucleotide sequence ID" value="NZ_BMMQ01000007.1"/>
</dbReference>
<dbReference type="InterPro" id="IPR012338">
    <property type="entry name" value="Beta-lactam/transpept-like"/>
</dbReference>
<dbReference type="PANTHER" id="PTHR46825">
    <property type="entry name" value="D-ALANYL-D-ALANINE-CARBOXYPEPTIDASE/ENDOPEPTIDASE AMPH"/>
    <property type="match status" value="1"/>
</dbReference>
<feature type="domain" description="Beta-lactamase-related" evidence="3">
    <location>
        <begin position="49"/>
        <end position="363"/>
    </location>
</feature>
<organism evidence="4 5">
    <name type="scientific">Microbacterium nanhaiense</name>
    <dbReference type="NCBI Taxonomy" id="1301026"/>
    <lineage>
        <taxon>Bacteria</taxon>
        <taxon>Bacillati</taxon>
        <taxon>Actinomycetota</taxon>
        <taxon>Actinomycetes</taxon>
        <taxon>Micrococcales</taxon>
        <taxon>Microbacteriaceae</taxon>
        <taxon>Microbacterium</taxon>
    </lineage>
</organism>
<sequence length="410" mass="42722">MRRILGFAATALVATLALTGCTGGSTPAPEEIADPLPSGLVDQFVDATEHAIAASGAPGAIVGVWVPWAGEWKSGVGEHEPDGEKPAMDMTFRAGTITRSMTCDVLYAMDGGAVRIDDSITAYVPSVPQLEDVTLKNLCDSDAGLRSSGDLNWAQILPNPEREWTPREFVSAGLGSRQGTAGAWNDSDTSYFLLGYALENATHTPLSELIRNYVTDPQRLANTQLPGAAPAEPGSKPLPGFYTSSASRQAGCEEPPTEFTTASSSMGYADSGIVSTIDDLGNYTARLARSIGDLEDPPARWADLLPVDAEGDQWIRVAGGDRFYGTMVGQEGSTLGYSTAAYSDINTGVTVAVTLNNSAAGGTIAGALARELAAIAMTAEGSHRPEDAALPWTAEQAHEAVTAAAVCPIP</sequence>
<evidence type="ECO:0000313" key="4">
    <source>
        <dbReference type="EMBL" id="GGO65301.1"/>
    </source>
</evidence>
<dbReference type="Gene3D" id="3.40.710.10">
    <property type="entry name" value="DD-peptidase/beta-lactamase superfamily"/>
    <property type="match status" value="1"/>
</dbReference>
<evidence type="ECO:0000256" key="2">
    <source>
        <dbReference type="SAM" id="SignalP"/>
    </source>
</evidence>
<dbReference type="InterPro" id="IPR050491">
    <property type="entry name" value="AmpC-like"/>
</dbReference>
<evidence type="ECO:0000313" key="5">
    <source>
        <dbReference type="Proteomes" id="UP000638043"/>
    </source>
</evidence>
<feature type="signal peptide" evidence="2">
    <location>
        <begin position="1"/>
        <end position="19"/>
    </location>
</feature>
<evidence type="ECO:0000256" key="1">
    <source>
        <dbReference type="SAM" id="MobiDB-lite"/>
    </source>
</evidence>
<dbReference type="Proteomes" id="UP000638043">
    <property type="component" value="Unassembled WGS sequence"/>
</dbReference>
<reference evidence="5" key="1">
    <citation type="journal article" date="2019" name="Int. J. Syst. Evol. Microbiol.">
        <title>The Global Catalogue of Microorganisms (GCM) 10K type strain sequencing project: providing services to taxonomists for standard genome sequencing and annotation.</title>
        <authorList>
            <consortium name="The Broad Institute Genomics Platform"/>
            <consortium name="The Broad Institute Genome Sequencing Center for Infectious Disease"/>
            <person name="Wu L."/>
            <person name="Ma J."/>
        </authorList>
    </citation>
    <scope>NUCLEOTIDE SEQUENCE [LARGE SCALE GENOMIC DNA]</scope>
    <source>
        <strain evidence="5">CGMCC 4.7181</strain>
    </source>
</reference>
<feature type="region of interest" description="Disordered" evidence="1">
    <location>
        <begin position="223"/>
        <end position="264"/>
    </location>
</feature>
<dbReference type="Pfam" id="PF00144">
    <property type="entry name" value="Beta-lactamase"/>
    <property type="match status" value="1"/>
</dbReference>
<accession>A0ABQ2N6Y0</accession>
<dbReference type="InterPro" id="IPR001466">
    <property type="entry name" value="Beta-lactam-related"/>
</dbReference>
<evidence type="ECO:0000259" key="3">
    <source>
        <dbReference type="Pfam" id="PF00144"/>
    </source>
</evidence>
<name>A0ABQ2N6Y0_9MICO</name>
<protein>
    <submittedName>
        <fullName evidence="4">Beta-lactamase</fullName>
    </submittedName>
</protein>
<keyword evidence="5" id="KW-1185">Reference proteome</keyword>
<comment type="caution">
    <text evidence="4">The sequence shown here is derived from an EMBL/GenBank/DDBJ whole genome shotgun (WGS) entry which is preliminary data.</text>
</comment>
<feature type="chain" id="PRO_5045079037" evidence="2">
    <location>
        <begin position="20"/>
        <end position="410"/>
    </location>
</feature>
<dbReference type="EMBL" id="BMMQ01000007">
    <property type="protein sequence ID" value="GGO65301.1"/>
    <property type="molecule type" value="Genomic_DNA"/>
</dbReference>
<dbReference type="PROSITE" id="PS51257">
    <property type="entry name" value="PROKAR_LIPOPROTEIN"/>
    <property type="match status" value="1"/>
</dbReference>
<gene>
    <name evidence="4" type="ORF">GCM10010910_22140</name>
</gene>
<proteinExistence type="predicted"/>
<keyword evidence="2" id="KW-0732">Signal</keyword>
<dbReference type="SUPFAM" id="SSF56601">
    <property type="entry name" value="beta-lactamase/transpeptidase-like"/>
    <property type="match status" value="1"/>
</dbReference>
<dbReference type="PANTHER" id="PTHR46825:SF7">
    <property type="entry name" value="D-ALANYL-D-ALANINE CARBOXYPEPTIDASE"/>
    <property type="match status" value="1"/>
</dbReference>